<evidence type="ECO:0000313" key="12">
    <source>
        <dbReference type="Proteomes" id="UP000242188"/>
    </source>
</evidence>
<evidence type="ECO:0000256" key="5">
    <source>
        <dbReference type="ARBA" id="ARBA00023134"/>
    </source>
</evidence>
<organism evidence="11 12">
    <name type="scientific">Mizuhopecten yessoensis</name>
    <name type="common">Japanese scallop</name>
    <name type="synonym">Patinopecten yessoensis</name>
    <dbReference type="NCBI Taxonomy" id="6573"/>
    <lineage>
        <taxon>Eukaryota</taxon>
        <taxon>Metazoa</taxon>
        <taxon>Spiralia</taxon>
        <taxon>Lophotrochozoa</taxon>
        <taxon>Mollusca</taxon>
        <taxon>Bivalvia</taxon>
        <taxon>Autobranchia</taxon>
        <taxon>Pteriomorphia</taxon>
        <taxon>Pectinida</taxon>
        <taxon>Pectinoidea</taxon>
        <taxon>Pectinidae</taxon>
        <taxon>Mizuhopecten</taxon>
    </lineage>
</organism>
<feature type="compositionally biased region" description="Polar residues" evidence="9">
    <location>
        <begin position="51"/>
        <end position="78"/>
    </location>
</feature>
<feature type="compositionally biased region" description="Basic and acidic residues" evidence="9">
    <location>
        <begin position="91"/>
        <end position="111"/>
    </location>
</feature>
<dbReference type="EMBL" id="NEDP02001554">
    <property type="protein sequence ID" value="OWF52982.1"/>
    <property type="molecule type" value="Genomic_DNA"/>
</dbReference>
<keyword evidence="2" id="KW-0963">Cytoplasm</keyword>
<evidence type="ECO:0000256" key="6">
    <source>
        <dbReference type="ARBA" id="ARBA00023306"/>
    </source>
</evidence>
<dbReference type="GO" id="GO:0051301">
    <property type="term" value="P:cell division"/>
    <property type="evidence" value="ECO:0007669"/>
    <property type="project" value="UniProtKB-KW"/>
</dbReference>
<gene>
    <name evidence="11" type="ORF">KP79_PYT16356</name>
</gene>
<dbReference type="PANTHER" id="PTHR18884">
    <property type="entry name" value="SEPTIN"/>
    <property type="match status" value="1"/>
</dbReference>
<accession>A0A210QWC6</accession>
<keyword evidence="8" id="KW-0175">Coiled coil</keyword>
<evidence type="ECO:0000256" key="8">
    <source>
        <dbReference type="SAM" id="Coils"/>
    </source>
</evidence>
<dbReference type="FunFam" id="3.40.50.300:FF:000064">
    <property type="entry name" value="Septin 4"/>
    <property type="match status" value="1"/>
</dbReference>
<dbReference type="InterPro" id="IPR027417">
    <property type="entry name" value="P-loop_NTPase"/>
</dbReference>
<evidence type="ECO:0000259" key="10">
    <source>
        <dbReference type="PROSITE" id="PS51719"/>
    </source>
</evidence>
<evidence type="ECO:0000256" key="1">
    <source>
        <dbReference type="ARBA" id="ARBA00004496"/>
    </source>
</evidence>
<comment type="subcellular location">
    <subcellularLocation>
        <location evidence="1">Cytoplasm</location>
    </subcellularLocation>
</comment>
<evidence type="ECO:0000256" key="9">
    <source>
        <dbReference type="SAM" id="MobiDB-lite"/>
    </source>
</evidence>
<keyword evidence="6" id="KW-0131">Cell cycle</keyword>
<evidence type="ECO:0000256" key="7">
    <source>
        <dbReference type="RuleBase" id="RU004560"/>
    </source>
</evidence>
<dbReference type="OrthoDB" id="416553at2759"/>
<feature type="compositionally biased region" description="Low complexity" evidence="9">
    <location>
        <begin position="34"/>
        <end position="50"/>
    </location>
</feature>
<keyword evidence="12" id="KW-1185">Reference proteome</keyword>
<keyword evidence="4 7" id="KW-0547">Nucleotide-binding</keyword>
<dbReference type="InterPro" id="IPR016491">
    <property type="entry name" value="Septin"/>
</dbReference>
<dbReference type="GO" id="GO:0005525">
    <property type="term" value="F:GTP binding"/>
    <property type="evidence" value="ECO:0007669"/>
    <property type="project" value="UniProtKB-KW"/>
</dbReference>
<reference evidence="11 12" key="1">
    <citation type="journal article" date="2017" name="Nat. Ecol. Evol.">
        <title>Scallop genome provides insights into evolution of bilaterian karyotype and development.</title>
        <authorList>
            <person name="Wang S."/>
            <person name="Zhang J."/>
            <person name="Jiao W."/>
            <person name="Li J."/>
            <person name="Xun X."/>
            <person name="Sun Y."/>
            <person name="Guo X."/>
            <person name="Huan P."/>
            <person name="Dong B."/>
            <person name="Zhang L."/>
            <person name="Hu X."/>
            <person name="Sun X."/>
            <person name="Wang J."/>
            <person name="Zhao C."/>
            <person name="Wang Y."/>
            <person name="Wang D."/>
            <person name="Huang X."/>
            <person name="Wang R."/>
            <person name="Lv J."/>
            <person name="Li Y."/>
            <person name="Zhang Z."/>
            <person name="Liu B."/>
            <person name="Lu W."/>
            <person name="Hui Y."/>
            <person name="Liang J."/>
            <person name="Zhou Z."/>
            <person name="Hou R."/>
            <person name="Li X."/>
            <person name="Liu Y."/>
            <person name="Li H."/>
            <person name="Ning X."/>
            <person name="Lin Y."/>
            <person name="Zhao L."/>
            <person name="Xing Q."/>
            <person name="Dou J."/>
            <person name="Li Y."/>
            <person name="Mao J."/>
            <person name="Guo H."/>
            <person name="Dou H."/>
            <person name="Li T."/>
            <person name="Mu C."/>
            <person name="Jiang W."/>
            <person name="Fu Q."/>
            <person name="Fu X."/>
            <person name="Miao Y."/>
            <person name="Liu J."/>
            <person name="Yu Q."/>
            <person name="Li R."/>
            <person name="Liao H."/>
            <person name="Li X."/>
            <person name="Kong Y."/>
            <person name="Jiang Z."/>
            <person name="Chourrout D."/>
            <person name="Li R."/>
            <person name="Bao Z."/>
        </authorList>
    </citation>
    <scope>NUCLEOTIDE SEQUENCE [LARGE SCALE GENOMIC DNA]</scope>
    <source>
        <strain evidence="11 12">PY_sf001</strain>
    </source>
</reference>
<proteinExistence type="inferred from homology"/>
<dbReference type="AlphaFoldDB" id="A0A210QWC6"/>
<comment type="similarity">
    <text evidence="7">Belongs to the TRAFAC class TrmE-Era-EngA-EngB-Septin-like GTPase superfamily. Septin GTPase family.</text>
</comment>
<dbReference type="InterPro" id="IPR030379">
    <property type="entry name" value="G_SEPTIN_dom"/>
</dbReference>
<comment type="caution">
    <text evidence="11">The sequence shown here is derived from an EMBL/GenBank/DDBJ whole genome shotgun (WGS) entry which is preliminary data.</text>
</comment>
<feature type="domain" description="Septin-type G" evidence="10">
    <location>
        <begin position="152"/>
        <end position="425"/>
    </location>
</feature>
<dbReference type="CDD" id="cd01850">
    <property type="entry name" value="CDC_Septin"/>
    <property type="match status" value="1"/>
</dbReference>
<evidence type="ECO:0000256" key="3">
    <source>
        <dbReference type="ARBA" id="ARBA00022618"/>
    </source>
</evidence>
<evidence type="ECO:0000256" key="2">
    <source>
        <dbReference type="ARBA" id="ARBA00022490"/>
    </source>
</evidence>
<dbReference type="Gene3D" id="3.40.50.300">
    <property type="entry name" value="P-loop containing nucleotide triphosphate hydrolases"/>
    <property type="match status" value="1"/>
</dbReference>
<dbReference type="GO" id="GO:0005737">
    <property type="term" value="C:cytoplasm"/>
    <property type="evidence" value="ECO:0007669"/>
    <property type="project" value="UniProtKB-SubCell"/>
</dbReference>
<dbReference type="SUPFAM" id="SSF52540">
    <property type="entry name" value="P-loop containing nucleoside triphosphate hydrolases"/>
    <property type="match status" value="1"/>
</dbReference>
<dbReference type="PROSITE" id="PS51719">
    <property type="entry name" value="G_SEPTIN"/>
    <property type="match status" value="1"/>
</dbReference>
<feature type="region of interest" description="Disordered" evidence="9">
    <location>
        <begin position="1"/>
        <end position="111"/>
    </location>
</feature>
<protein>
    <submittedName>
        <fullName evidence="11">Septin-4</fullName>
    </submittedName>
</protein>
<dbReference type="STRING" id="6573.A0A210QWC6"/>
<evidence type="ECO:0000313" key="11">
    <source>
        <dbReference type="EMBL" id="OWF52982.1"/>
    </source>
</evidence>
<dbReference type="Proteomes" id="UP000242188">
    <property type="component" value="Unassembled WGS sequence"/>
</dbReference>
<evidence type="ECO:0000256" key="4">
    <source>
        <dbReference type="ARBA" id="ARBA00022741"/>
    </source>
</evidence>
<keyword evidence="3" id="KW-0132">Cell division</keyword>
<feature type="coiled-coil region" evidence="8">
    <location>
        <begin position="420"/>
        <end position="475"/>
    </location>
</feature>
<name>A0A210QWC6_MIZYE</name>
<dbReference type="Pfam" id="PF00735">
    <property type="entry name" value="Septin"/>
    <property type="match status" value="1"/>
</dbReference>
<sequence length="490" mass="55725">MSMYRSMNPPLSPRFSKHRTTDLQTLADRYANTGSDKYSSSSPGSDKYSSNTPGSDKYSSSTPGSDKYSSSTTGSDRYTQPDKISLIDRIPNSDRSQHSDKSQVDRANVERSSLDKYSLYSSESKNKDHEDEDEFIGFATLPDQVHRKAVKRGFEFGLMVVGETGLGKSTLINSLFLTDLYKDRKIPKVEETIKKTVHIEKKQLEIEERGVRLRLTIVDTPGFNDSVNGEENWMPIIDYIDSQFDQYYQAESGLNRKNIQDTRVHCCLYFISPYGHGLKPVDIAVMKRLHTKVNIVPLLAKSDILTPKEVKRLKAKILDEIKDNHIQIYQFPECDSDEDEEFKQQDKALKSAIPFAVVGSNTVVEAGGKKIRGRMYPWGIVEVDNPKHCDFGKLRQMLISTHMQDLKDITADLHYENYRAEHLAEEMKSSQRERSKLKRDSIVNMDAVSETDKLLQQKEAEIQRMQAMLAKMQAQLQSNQPPANGKVANS</sequence>
<keyword evidence="5 7" id="KW-0342">GTP-binding</keyword>